<evidence type="ECO:0000313" key="1">
    <source>
        <dbReference type="EMBL" id="KAH7655421.1"/>
    </source>
</evidence>
<protein>
    <submittedName>
        <fullName evidence="1">Uncharacterized protein</fullName>
    </submittedName>
</protein>
<accession>A0ACB7U572</accession>
<proteinExistence type="predicted"/>
<comment type="caution">
    <text evidence="1">The sequence shown here is derived from an EMBL/GenBank/DDBJ whole genome shotgun (WGS) entry which is preliminary data.</text>
</comment>
<organism evidence="1 2">
    <name type="scientific">Dioscorea alata</name>
    <name type="common">Purple yam</name>
    <dbReference type="NCBI Taxonomy" id="55571"/>
    <lineage>
        <taxon>Eukaryota</taxon>
        <taxon>Viridiplantae</taxon>
        <taxon>Streptophyta</taxon>
        <taxon>Embryophyta</taxon>
        <taxon>Tracheophyta</taxon>
        <taxon>Spermatophyta</taxon>
        <taxon>Magnoliopsida</taxon>
        <taxon>Liliopsida</taxon>
        <taxon>Dioscoreales</taxon>
        <taxon>Dioscoreaceae</taxon>
        <taxon>Dioscorea</taxon>
    </lineage>
</organism>
<gene>
    <name evidence="1" type="ORF">IHE45_18G009200</name>
</gene>
<evidence type="ECO:0000313" key="2">
    <source>
        <dbReference type="Proteomes" id="UP000827976"/>
    </source>
</evidence>
<reference evidence="2" key="1">
    <citation type="journal article" date="2022" name="Nat. Commun.">
        <title>Chromosome evolution and the genetic basis of agronomically important traits in greater yam.</title>
        <authorList>
            <person name="Bredeson J.V."/>
            <person name="Lyons J.B."/>
            <person name="Oniyinde I.O."/>
            <person name="Okereke N.R."/>
            <person name="Kolade O."/>
            <person name="Nnabue I."/>
            <person name="Nwadili C.O."/>
            <person name="Hribova E."/>
            <person name="Parker M."/>
            <person name="Nwogha J."/>
            <person name="Shu S."/>
            <person name="Carlson J."/>
            <person name="Kariba R."/>
            <person name="Muthemba S."/>
            <person name="Knop K."/>
            <person name="Barton G.J."/>
            <person name="Sherwood A.V."/>
            <person name="Lopez-Montes A."/>
            <person name="Asiedu R."/>
            <person name="Jamnadass R."/>
            <person name="Muchugi A."/>
            <person name="Goodstein D."/>
            <person name="Egesi C.N."/>
            <person name="Featherston J."/>
            <person name="Asfaw A."/>
            <person name="Simpson G.G."/>
            <person name="Dolezel J."/>
            <person name="Hendre P.S."/>
            <person name="Van Deynze A."/>
            <person name="Kumar P.L."/>
            <person name="Obidiegwu J.E."/>
            <person name="Bhattacharjee R."/>
            <person name="Rokhsar D.S."/>
        </authorList>
    </citation>
    <scope>NUCLEOTIDE SEQUENCE [LARGE SCALE GENOMIC DNA]</scope>
    <source>
        <strain evidence="2">cv. TDa95/00328</strain>
    </source>
</reference>
<dbReference type="EMBL" id="CM037028">
    <property type="protein sequence ID" value="KAH7655421.1"/>
    <property type="molecule type" value="Genomic_DNA"/>
</dbReference>
<sequence>MSIVLGEIGRVTLAGLIGCFPASPEITGASPEVEVSVPVEVDDQCSSLIGRNNACSESDSEGSPEVESRLKGPLETMDALEEALPFRQGISWFPNGKSKSFTYLADAVSPASSAKNHIKLENECMNHIKLENECTRKRKNIFLFTDMLGELCNSNLLQKIDGGTPKKPTNAERSTALANHSPSSSSGSNSSNSEDKHEQCQLLIPCHPTGSAAASPGTDTSPLSPPLPKTFTLSTKSFSRTNLSACSSPIS</sequence>
<keyword evidence="2" id="KW-1185">Reference proteome</keyword>
<name>A0ACB7U572_DIOAL</name>
<dbReference type="Proteomes" id="UP000827976">
    <property type="component" value="Chromosome 18"/>
</dbReference>